<proteinExistence type="predicted"/>
<protein>
    <recommendedName>
        <fullName evidence="3">Lipoprotein</fullName>
    </recommendedName>
</protein>
<dbReference type="AlphaFoldDB" id="A0A4P2VND5"/>
<dbReference type="RefSeq" id="WP_130608239.1">
    <property type="nucleotide sequence ID" value="NZ_AP019368.1"/>
</dbReference>
<keyword evidence="2" id="KW-1185">Reference proteome</keyword>
<sequence>MIRFKLYILIILLFTYSCSNENNEKDKGIILDLSDIKLEKDILNSWILEKEHYIGTRKCNYSLLNIKNLNYNNELSLEMFFSTTGKNGLMSSCEFRGTFYDLKSGTLNLTKFVGFTPESLNLCNNIFLKSQSTKITYKIQNQNSLEFCFDDKNCLTYK</sequence>
<dbReference type="EMBL" id="AP019368">
    <property type="protein sequence ID" value="BBH53089.1"/>
    <property type="molecule type" value="Genomic_DNA"/>
</dbReference>
<evidence type="ECO:0000313" key="1">
    <source>
        <dbReference type="EMBL" id="BBH53089.1"/>
    </source>
</evidence>
<accession>A0A4P2VND5</accession>
<dbReference type="KEGG" id="sbf:JCM31447_15320"/>
<organism evidence="1 2">
    <name type="scientific">Fluviispira sanaruensis</name>
    <dbReference type="NCBI Taxonomy" id="2493639"/>
    <lineage>
        <taxon>Bacteria</taxon>
        <taxon>Pseudomonadati</taxon>
        <taxon>Bdellovibrionota</taxon>
        <taxon>Oligoflexia</taxon>
        <taxon>Silvanigrellales</taxon>
        <taxon>Silvanigrellaceae</taxon>
        <taxon>Fluviispira</taxon>
    </lineage>
</organism>
<gene>
    <name evidence="1" type="ORF">JCM31447_15320</name>
</gene>
<name>A0A4P2VND5_FLUSA</name>
<evidence type="ECO:0008006" key="3">
    <source>
        <dbReference type="Google" id="ProtNLM"/>
    </source>
</evidence>
<dbReference type="Proteomes" id="UP000291236">
    <property type="component" value="Chromosome"/>
</dbReference>
<dbReference type="PROSITE" id="PS51257">
    <property type="entry name" value="PROKAR_LIPOPROTEIN"/>
    <property type="match status" value="1"/>
</dbReference>
<evidence type="ECO:0000313" key="2">
    <source>
        <dbReference type="Proteomes" id="UP000291236"/>
    </source>
</evidence>
<reference evidence="1 2" key="1">
    <citation type="submission" date="2018-12" db="EMBL/GenBank/DDBJ databases">
        <title>Rubrispira sanarue gen. nov., sp., nov., a member of the order Silvanigrellales, isolated from a brackish lake in Hamamatsu Japan.</title>
        <authorList>
            <person name="Maejima Y."/>
            <person name="Iino T."/>
            <person name="Muraguchi Y."/>
            <person name="Fukuda K."/>
            <person name="Nojiri H."/>
            <person name="Ohkuma M."/>
            <person name="Moriuchi R."/>
            <person name="Dohra H."/>
            <person name="Kimbara K."/>
            <person name="Shintani M."/>
        </authorList>
    </citation>
    <scope>NUCLEOTIDE SEQUENCE [LARGE SCALE GENOMIC DNA]</scope>
    <source>
        <strain evidence="1 2">RF1110005</strain>
    </source>
</reference>